<dbReference type="Proteomes" id="UP000239724">
    <property type="component" value="Unassembled WGS sequence"/>
</dbReference>
<evidence type="ECO:0000313" key="2">
    <source>
        <dbReference type="Proteomes" id="UP000239724"/>
    </source>
</evidence>
<gene>
    <name evidence="1" type="ORF">CCS01_18790</name>
</gene>
<reference evidence="1 2" key="1">
    <citation type="journal article" date="2018" name="Arch. Microbiol.">
        <title>New insights into the metabolic potential of the phototrophic purple bacterium Rhodopila globiformis DSM 161(T) from its draft genome sequence and evidence for a vanadium-dependent nitrogenase.</title>
        <authorList>
            <person name="Imhoff J.F."/>
            <person name="Rahn T."/>
            <person name="Kunzel S."/>
            <person name="Neulinger S.C."/>
        </authorList>
    </citation>
    <scope>NUCLEOTIDE SEQUENCE [LARGE SCALE GENOMIC DNA]</scope>
    <source>
        <strain evidence="1 2">DSM 161</strain>
    </source>
</reference>
<proteinExistence type="predicted"/>
<comment type="caution">
    <text evidence="1">The sequence shown here is derived from an EMBL/GenBank/DDBJ whole genome shotgun (WGS) entry which is preliminary data.</text>
</comment>
<dbReference type="RefSeq" id="WP_104520356.1">
    <property type="nucleotide sequence ID" value="NZ_NHRY01000207.1"/>
</dbReference>
<sequence>MKPLLPSSLRELVNDAIELGLDGQQIDALVTTVAVNFLDPQKPVPALIIRVSGAPAFDLFIQNGEANIVLFDWKTRFVSIFPPRPDGFPLARVYVLEVHDLLDFAHIGQSYTERGIRLTPMLGEQFDAALGAGDYQERHHRYLADYQARNKGFFGVAAGRMKSTFIEKGLVFHSKGCLVCQRDGALFTTTIGDPTGEGLMMGIYLCTEHAAEAASQPSSFHYLCRKFGHSVSGVARVASKDFILEMTGEFLKTQLGCRIIKIAGMTITAERPSGLQLIVRLRDNRTYAYIFKDKNGIVIAKVDNADHHQVEYGPDHIHVSPRTNNNDVRSSFTYGFPMLDVKLIR</sequence>
<organism evidence="1 2">
    <name type="scientific">Rhodopila globiformis</name>
    <name type="common">Rhodopseudomonas globiformis</name>
    <dbReference type="NCBI Taxonomy" id="1071"/>
    <lineage>
        <taxon>Bacteria</taxon>
        <taxon>Pseudomonadati</taxon>
        <taxon>Pseudomonadota</taxon>
        <taxon>Alphaproteobacteria</taxon>
        <taxon>Acetobacterales</taxon>
        <taxon>Acetobacteraceae</taxon>
        <taxon>Rhodopila</taxon>
    </lineage>
</organism>
<keyword evidence="2" id="KW-1185">Reference proteome</keyword>
<dbReference type="AlphaFoldDB" id="A0A2S6N7N7"/>
<evidence type="ECO:0000313" key="1">
    <source>
        <dbReference type="EMBL" id="PPQ30635.1"/>
    </source>
</evidence>
<dbReference type="OrthoDB" id="8770010at2"/>
<dbReference type="EMBL" id="NHRY01000207">
    <property type="protein sequence ID" value="PPQ30635.1"/>
    <property type="molecule type" value="Genomic_DNA"/>
</dbReference>
<protein>
    <submittedName>
        <fullName evidence="1">Uncharacterized protein</fullName>
    </submittedName>
</protein>
<accession>A0A2S6N7N7</accession>
<name>A0A2S6N7N7_RHOGL</name>